<comment type="caution">
    <text evidence="1">The sequence shown here is derived from an EMBL/GenBank/DDBJ whole genome shotgun (WGS) entry which is preliminary data.</text>
</comment>
<dbReference type="Proteomes" id="UP001176961">
    <property type="component" value="Unassembled WGS sequence"/>
</dbReference>
<dbReference type="EMBL" id="CATQJL010000326">
    <property type="protein sequence ID" value="CAJ0609004.1"/>
    <property type="molecule type" value="Genomic_DNA"/>
</dbReference>
<proteinExistence type="predicted"/>
<gene>
    <name evidence="1" type="ORF">CYNAS_LOCUS20987</name>
</gene>
<sequence length="76" mass="8565">MHPSPYDHRGINGVYNVPFDGIQRELGGTSPQNHLRQFFTRSGNVPVVFNFFTPIEVVNKDGTDRDIPPIVNNTII</sequence>
<name>A0AA36MDE4_CYLNA</name>
<keyword evidence="2" id="KW-1185">Reference proteome</keyword>
<reference evidence="1" key="1">
    <citation type="submission" date="2023-07" db="EMBL/GenBank/DDBJ databases">
        <authorList>
            <consortium name="CYATHOMIX"/>
        </authorList>
    </citation>
    <scope>NUCLEOTIDE SEQUENCE</scope>
    <source>
        <strain evidence="1">N/A</strain>
    </source>
</reference>
<accession>A0AA36MDE4</accession>
<dbReference type="AlphaFoldDB" id="A0AA36MDE4"/>
<evidence type="ECO:0000313" key="1">
    <source>
        <dbReference type="EMBL" id="CAJ0609004.1"/>
    </source>
</evidence>
<organism evidence="1 2">
    <name type="scientific">Cylicocyclus nassatus</name>
    <name type="common">Nematode worm</name>
    <dbReference type="NCBI Taxonomy" id="53992"/>
    <lineage>
        <taxon>Eukaryota</taxon>
        <taxon>Metazoa</taxon>
        <taxon>Ecdysozoa</taxon>
        <taxon>Nematoda</taxon>
        <taxon>Chromadorea</taxon>
        <taxon>Rhabditida</taxon>
        <taxon>Rhabditina</taxon>
        <taxon>Rhabditomorpha</taxon>
        <taxon>Strongyloidea</taxon>
        <taxon>Strongylidae</taxon>
        <taxon>Cylicocyclus</taxon>
    </lineage>
</organism>
<protein>
    <submittedName>
        <fullName evidence="1">Uncharacterized protein</fullName>
    </submittedName>
</protein>
<evidence type="ECO:0000313" key="2">
    <source>
        <dbReference type="Proteomes" id="UP001176961"/>
    </source>
</evidence>